<gene>
    <name evidence="6" type="ORF">MF646_15615</name>
</gene>
<proteinExistence type="predicted"/>
<dbReference type="SUPFAM" id="SSF46689">
    <property type="entry name" value="Homeodomain-like"/>
    <property type="match status" value="1"/>
</dbReference>
<feature type="domain" description="HTH tetR-type" evidence="5">
    <location>
        <begin position="19"/>
        <end position="79"/>
    </location>
</feature>
<evidence type="ECO:0000313" key="6">
    <source>
        <dbReference type="EMBL" id="MCL7748556.1"/>
    </source>
</evidence>
<dbReference type="Gene3D" id="1.10.10.60">
    <property type="entry name" value="Homeodomain-like"/>
    <property type="match status" value="1"/>
</dbReference>
<reference evidence="6" key="1">
    <citation type="submission" date="2022-02" db="EMBL/GenBank/DDBJ databases">
        <title>Halalkalibacter sp. nov. isolated from Lonar Lake, India.</title>
        <authorList>
            <person name="Joshi A."/>
            <person name="Thite S."/>
            <person name="Lodha T."/>
        </authorList>
    </citation>
    <scope>NUCLEOTIDE SEQUENCE</scope>
    <source>
        <strain evidence="6">MEB205</strain>
    </source>
</reference>
<dbReference type="InterPro" id="IPR050109">
    <property type="entry name" value="HTH-type_TetR-like_transc_reg"/>
</dbReference>
<evidence type="ECO:0000256" key="4">
    <source>
        <dbReference type="PROSITE-ProRule" id="PRU00335"/>
    </source>
</evidence>
<dbReference type="PRINTS" id="PR00455">
    <property type="entry name" value="HTHTETR"/>
</dbReference>
<accession>A0A9X2CUJ3</accession>
<dbReference type="PROSITE" id="PS01081">
    <property type="entry name" value="HTH_TETR_1"/>
    <property type="match status" value="1"/>
</dbReference>
<keyword evidence="2 4" id="KW-0238">DNA-binding</keyword>
<keyword evidence="1" id="KW-0805">Transcription regulation</keyword>
<dbReference type="Proteomes" id="UP001139150">
    <property type="component" value="Unassembled WGS sequence"/>
</dbReference>
<name>A0A9X2CUJ3_9BACI</name>
<dbReference type="RefSeq" id="WP_250097441.1">
    <property type="nucleotide sequence ID" value="NZ_JAKRYL010000016.1"/>
</dbReference>
<evidence type="ECO:0000256" key="1">
    <source>
        <dbReference type="ARBA" id="ARBA00023015"/>
    </source>
</evidence>
<evidence type="ECO:0000259" key="5">
    <source>
        <dbReference type="PROSITE" id="PS50977"/>
    </source>
</evidence>
<dbReference type="GO" id="GO:0003700">
    <property type="term" value="F:DNA-binding transcription factor activity"/>
    <property type="evidence" value="ECO:0007669"/>
    <property type="project" value="TreeGrafter"/>
</dbReference>
<comment type="caution">
    <text evidence="6">The sequence shown here is derived from an EMBL/GenBank/DDBJ whole genome shotgun (WGS) entry which is preliminary data.</text>
</comment>
<dbReference type="SUPFAM" id="SSF48498">
    <property type="entry name" value="Tetracyclin repressor-like, C-terminal domain"/>
    <property type="match status" value="1"/>
</dbReference>
<dbReference type="Pfam" id="PF00440">
    <property type="entry name" value="TetR_N"/>
    <property type="match status" value="1"/>
</dbReference>
<dbReference type="EMBL" id="JAKRYL010000016">
    <property type="protein sequence ID" value="MCL7748556.1"/>
    <property type="molecule type" value="Genomic_DNA"/>
</dbReference>
<dbReference type="AlphaFoldDB" id="A0A9X2CUJ3"/>
<organism evidence="6 7">
    <name type="scientific">Halalkalibacter alkaliphilus</name>
    <dbReference type="NCBI Taxonomy" id="2917993"/>
    <lineage>
        <taxon>Bacteria</taxon>
        <taxon>Bacillati</taxon>
        <taxon>Bacillota</taxon>
        <taxon>Bacilli</taxon>
        <taxon>Bacillales</taxon>
        <taxon>Bacillaceae</taxon>
        <taxon>Halalkalibacter</taxon>
    </lineage>
</organism>
<dbReference type="GO" id="GO:0000976">
    <property type="term" value="F:transcription cis-regulatory region binding"/>
    <property type="evidence" value="ECO:0007669"/>
    <property type="project" value="TreeGrafter"/>
</dbReference>
<protein>
    <submittedName>
        <fullName evidence="6">TetR/AcrR family transcriptional regulator</fullName>
    </submittedName>
</protein>
<evidence type="ECO:0000256" key="2">
    <source>
        <dbReference type="ARBA" id="ARBA00023125"/>
    </source>
</evidence>
<keyword evidence="3" id="KW-0804">Transcription</keyword>
<keyword evidence="7" id="KW-1185">Reference proteome</keyword>
<dbReference type="InterPro" id="IPR009057">
    <property type="entry name" value="Homeodomain-like_sf"/>
</dbReference>
<feature type="DNA-binding region" description="H-T-H motif" evidence="4">
    <location>
        <begin position="42"/>
        <end position="61"/>
    </location>
</feature>
<evidence type="ECO:0000313" key="7">
    <source>
        <dbReference type="Proteomes" id="UP001139150"/>
    </source>
</evidence>
<dbReference type="Pfam" id="PF16859">
    <property type="entry name" value="TetR_C_11"/>
    <property type="match status" value="1"/>
</dbReference>
<dbReference type="PANTHER" id="PTHR30055">
    <property type="entry name" value="HTH-TYPE TRANSCRIPTIONAL REGULATOR RUTR"/>
    <property type="match status" value="1"/>
</dbReference>
<evidence type="ECO:0000256" key="3">
    <source>
        <dbReference type="ARBA" id="ARBA00023163"/>
    </source>
</evidence>
<dbReference type="PANTHER" id="PTHR30055:SF148">
    <property type="entry name" value="TETR-FAMILY TRANSCRIPTIONAL REGULATOR"/>
    <property type="match status" value="1"/>
</dbReference>
<dbReference type="InterPro" id="IPR001647">
    <property type="entry name" value="HTH_TetR"/>
</dbReference>
<dbReference type="PROSITE" id="PS50977">
    <property type="entry name" value="HTH_TETR_2"/>
    <property type="match status" value="1"/>
</dbReference>
<dbReference type="Gene3D" id="1.10.357.10">
    <property type="entry name" value="Tetracycline Repressor, domain 2"/>
    <property type="match status" value="1"/>
</dbReference>
<dbReference type="InterPro" id="IPR036271">
    <property type="entry name" value="Tet_transcr_reg_TetR-rel_C_sf"/>
</dbReference>
<dbReference type="InterPro" id="IPR011075">
    <property type="entry name" value="TetR_C"/>
</dbReference>
<dbReference type="InterPro" id="IPR023772">
    <property type="entry name" value="DNA-bd_HTH_TetR-type_CS"/>
</dbReference>
<sequence>MSMQKKEQEESKRGRPLDKSRNEVILTATLDLLAECSFDALTIDAVAAKAKVGKATIYRRWSSKNELVIDAAAFICPFEKLWERVDTHQGLRDQLIDVLTSIFQFDNNKYQSAMTAIHAAASSNKQLEKELQKDFYWRAKQAIESIVKPFIKDHNKLSKTKWDLLTDIGPALIMYRGIFIGKPFDRAYGEQIVDNMMMPMITAVRRDD</sequence>